<keyword evidence="2" id="KW-1185">Reference proteome</keyword>
<dbReference type="AlphaFoldDB" id="A0AAX6F6C1"/>
<evidence type="ECO:0000313" key="2">
    <source>
        <dbReference type="Proteomes" id="UP001140949"/>
    </source>
</evidence>
<comment type="caution">
    <text evidence="1">The sequence shown here is derived from an EMBL/GenBank/DDBJ whole genome shotgun (WGS) entry which is preliminary data.</text>
</comment>
<dbReference type="EMBL" id="JANAVB010031417">
    <property type="protein sequence ID" value="KAJ6811967.1"/>
    <property type="molecule type" value="Genomic_DNA"/>
</dbReference>
<reference evidence="1" key="2">
    <citation type="submission" date="2023-04" db="EMBL/GenBank/DDBJ databases">
        <authorList>
            <person name="Bruccoleri R.E."/>
            <person name="Oakeley E.J."/>
            <person name="Faust A.-M."/>
            <person name="Dessus-Babus S."/>
            <person name="Altorfer M."/>
            <person name="Burckhardt D."/>
            <person name="Oertli M."/>
            <person name="Naumann U."/>
            <person name="Petersen F."/>
            <person name="Wong J."/>
        </authorList>
    </citation>
    <scope>NUCLEOTIDE SEQUENCE</scope>
    <source>
        <strain evidence="1">GSM-AAB239-AS_SAM_17_03QT</strain>
        <tissue evidence="1">Leaf</tissue>
    </source>
</reference>
<sequence>MMGINVGICEGKPRFSHNPRQVLFSSFFSNKNFLITQC</sequence>
<accession>A0AAX6F6C1</accession>
<name>A0AAX6F6C1_IRIPA</name>
<reference evidence="1" key="1">
    <citation type="journal article" date="2023" name="GigaByte">
        <title>Genome assembly of the bearded iris, Iris pallida Lam.</title>
        <authorList>
            <person name="Bruccoleri R.E."/>
            <person name="Oakeley E.J."/>
            <person name="Faust A.M.E."/>
            <person name="Altorfer M."/>
            <person name="Dessus-Babus S."/>
            <person name="Burckhardt D."/>
            <person name="Oertli M."/>
            <person name="Naumann U."/>
            <person name="Petersen F."/>
            <person name="Wong J."/>
        </authorList>
    </citation>
    <scope>NUCLEOTIDE SEQUENCE</scope>
    <source>
        <strain evidence="1">GSM-AAB239-AS_SAM_17_03QT</strain>
    </source>
</reference>
<gene>
    <name evidence="1" type="ORF">M6B38_151605</name>
</gene>
<dbReference type="Proteomes" id="UP001140949">
    <property type="component" value="Unassembled WGS sequence"/>
</dbReference>
<proteinExistence type="predicted"/>
<evidence type="ECO:0000313" key="1">
    <source>
        <dbReference type="EMBL" id="KAJ6811967.1"/>
    </source>
</evidence>
<organism evidence="1 2">
    <name type="scientific">Iris pallida</name>
    <name type="common">Sweet iris</name>
    <dbReference type="NCBI Taxonomy" id="29817"/>
    <lineage>
        <taxon>Eukaryota</taxon>
        <taxon>Viridiplantae</taxon>
        <taxon>Streptophyta</taxon>
        <taxon>Embryophyta</taxon>
        <taxon>Tracheophyta</taxon>
        <taxon>Spermatophyta</taxon>
        <taxon>Magnoliopsida</taxon>
        <taxon>Liliopsida</taxon>
        <taxon>Asparagales</taxon>
        <taxon>Iridaceae</taxon>
        <taxon>Iridoideae</taxon>
        <taxon>Irideae</taxon>
        <taxon>Iris</taxon>
    </lineage>
</organism>
<protein>
    <submittedName>
        <fullName evidence="1">Uncharacterized protein</fullName>
    </submittedName>
</protein>